<keyword evidence="3" id="KW-1185">Reference proteome</keyword>
<dbReference type="PANTHER" id="PTHR36920:SF1">
    <property type="entry name" value="OUTER MEMBRANE PROTEIN W"/>
    <property type="match status" value="1"/>
</dbReference>
<evidence type="ECO:0008006" key="4">
    <source>
        <dbReference type="Google" id="ProtNLM"/>
    </source>
</evidence>
<sequence length="232" mass="24793">MKTKLSLIAIALSAFAATPAMADFSINVGAISVMPDESSSNLNVIEDVAGLPAGSTSVGVNNNTQLGLTFDYKFNDNFGLQLIAATPFSHNLKVKGSAIDGLNIGKTKHLPPTLMAQYHFTQHATFQPFVGIGLNYTTFFDEKVSGDLEGALIDLDVTTASDDVSLSLSESWGLALQAGFNYELNEKMGIHFMVSKIAIDTTGNVKVNGNTVQSVNVDIDPLVAMLGFRWKI</sequence>
<dbReference type="Pfam" id="PF03922">
    <property type="entry name" value="OmpW"/>
    <property type="match status" value="1"/>
</dbReference>
<comment type="caution">
    <text evidence="2">The sequence shown here is derived from an EMBL/GenBank/DDBJ whole genome shotgun (WGS) entry which is preliminary data.</text>
</comment>
<dbReference type="InterPro" id="IPR005618">
    <property type="entry name" value="OMPW"/>
</dbReference>
<reference evidence="3" key="1">
    <citation type="journal article" date="2018" name="Front. Microbiol.">
        <title>Genome-Based Analysis Reveals the Taxonomy and Diversity of the Family Idiomarinaceae.</title>
        <authorList>
            <person name="Liu Y."/>
            <person name="Lai Q."/>
            <person name="Shao Z."/>
        </authorList>
    </citation>
    <scope>NUCLEOTIDE SEQUENCE [LARGE SCALE GENOMIC DNA]</scope>
    <source>
        <strain evidence="3">GBPy7</strain>
    </source>
</reference>
<evidence type="ECO:0000313" key="3">
    <source>
        <dbReference type="Proteomes" id="UP000288395"/>
    </source>
</evidence>
<dbReference type="OrthoDB" id="9807574at2"/>
<dbReference type="Gene3D" id="2.40.160.20">
    <property type="match status" value="1"/>
</dbReference>
<evidence type="ECO:0000256" key="1">
    <source>
        <dbReference type="SAM" id="SignalP"/>
    </source>
</evidence>
<dbReference type="EMBL" id="PIPJ01000011">
    <property type="protein sequence ID" value="RUO18469.1"/>
    <property type="molecule type" value="Genomic_DNA"/>
</dbReference>
<gene>
    <name evidence="2" type="ORF">CWE08_11150</name>
</gene>
<organism evidence="2 3">
    <name type="scientific">Aliidiomarina iranensis</name>
    <dbReference type="NCBI Taxonomy" id="1434071"/>
    <lineage>
        <taxon>Bacteria</taxon>
        <taxon>Pseudomonadati</taxon>
        <taxon>Pseudomonadota</taxon>
        <taxon>Gammaproteobacteria</taxon>
        <taxon>Alteromonadales</taxon>
        <taxon>Idiomarinaceae</taxon>
        <taxon>Aliidiomarina</taxon>
    </lineage>
</organism>
<proteinExistence type="predicted"/>
<dbReference type="PANTHER" id="PTHR36920">
    <property type="match status" value="1"/>
</dbReference>
<name>A0A432VQI6_9GAMM</name>
<dbReference type="SUPFAM" id="SSF56925">
    <property type="entry name" value="OMPA-like"/>
    <property type="match status" value="1"/>
</dbReference>
<dbReference type="AlphaFoldDB" id="A0A432VQI6"/>
<feature type="signal peptide" evidence="1">
    <location>
        <begin position="1"/>
        <end position="22"/>
    </location>
</feature>
<keyword evidence="1" id="KW-0732">Signal</keyword>
<accession>A0A432VQI6</accession>
<dbReference type="RefSeq" id="WP_126768259.1">
    <property type="nucleotide sequence ID" value="NZ_PIPJ01000011.1"/>
</dbReference>
<dbReference type="InterPro" id="IPR011250">
    <property type="entry name" value="OMP/PagP_B-barrel"/>
</dbReference>
<dbReference type="GO" id="GO:0019867">
    <property type="term" value="C:outer membrane"/>
    <property type="evidence" value="ECO:0007669"/>
    <property type="project" value="InterPro"/>
</dbReference>
<dbReference type="Proteomes" id="UP000288395">
    <property type="component" value="Unassembled WGS sequence"/>
</dbReference>
<feature type="chain" id="PRO_5019298169" description="OmpW family protein" evidence="1">
    <location>
        <begin position="23"/>
        <end position="232"/>
    </location>
</feature>
<dbReference type="GO" id="GO:0055085">
    <property type="term" value="P:transmembrane transport"/>
    <property type="evidence" value="ECO:0007669"/>
    <property type="project" value="TreeGrafter"/>
</dbReference>
<evidence type="ECO:0000313" key="2">
    <source>
        <dbReference type="EMBL" id="RUO18469.1"/>
    </source>
</evidence>
<protein>
    <recommendedName>
        <fullName evidence="4">OmpW family protein</fullName>
    </recommendedName>
</protein>